<protein>
    <submittedName>
        <fullName evidence="1">NAD(P)/FAD-dependent oxidoreductase</fullName>
    </submittedName>
</protein>
<accession>A0ABY4NZ92</accession>
<name>A0ABY4NZ92_9PSEU</name>
<dbReference type="Proteomes" id="UP000830158">
    <property type="component" value="Chromosome"/>
</dbReference>
<dbReference type="EMBL" id="CP091196">
    <property type="protein sequence ID" value="UQS25368.1"/>
    <property type="molecule type" value="Genomic_DNA"/>
</dbReference>
<keyword evidence="2" id="KW-1185">Reference proteome</keyword>
<dbReference type="InterPro" id="IPR036188">
    <property type="entry name" value="FAD/NAD-bd_sf"/>
</dbReference>
<dbReference type="RefSeq" id="WP_162831037.1">
    <property type="nucleotide sequence ID" value="NZ_CP091196.1"/>
</dbReference>
<dbReference type="Gene3D" id="3.50.50.60">
    <property type="entry name" value="FAD/NAD(P)-binding domain"/>
    <property type="match status" value="1"/>
</dbReference>
<evidence type="ECO:0000313" key="2">
    <source>
        <dbReference type="Proteomes" id="UP000830158"/>
    </source>
</evidence>
<proteinExistence type="predicted"/>
<dbReference type="SUPFAM" id="SSF51905">
    <property type="entry name" value="FAD/NAD(P)-binding domain"/>
    <property type="match status" value="1"/>
</dbReference>
<gene>
    <name evidence="1" type="ORF">L1857_22440</name>
</gene>
<reference evidence="1" key="1">
    <citation type="submission" date="2022-01" db="EMBL/GenBank/DDBJ databases">
        <title>PSI-footprinting approach for the identification of protein synthesis inhibitor producers.</title>
        <authorList>
            <person name="Handel F."/>
            <person name="Kulik A."/>
            <person name="Wex K.W."/>
            <person name="Berscheid A."/>
            <person name="Saur J.S."/>
            <person name="Winkler A."/>
            <person name="Wibberg D."/>
            <person name="Kalinowski J."/>
            <person name="Broetz-Oesterhelt H."/>
            <person name="Mast Y."/>
        </authorList>
    </citation>
    <scope>NUCLEOTIDE SEQUENCE</scope>
    <source>
        <strain evidence="1">KNN 49.3e</strain>
    </source>
</reference>
<sequence>MFTAIDGDTVTWPDGTRERVDTILLATGFRPGLSYLDKLGALGPAGMPKQHRGLSTTHPGLGFVGLEWQRSFSSATIRGVGRDAAYLARRLLRR</sequence>
<organism evidence="1 2">
    <name type="scientific">Amycolatopsis thermalba</name>
    <dbReference type="NCBI Taxonomy" id="944492"/>
    <lineage>
        <taxon>Bacteria</taxon>
        <taxon>Bacillati</taxon>
        <taxon>Actinomycetota</taxon>
        <taxon>Actinomycetes</taxon>
        <taxon>Pseudonocardiales</taxon>
        <taxon>Pseudonocardiaceae</taxon>
        <taxon>Amycolatopsis</taxon>
    </lineage>
</organism>
<evidence type="ECO:0000313" key="1">
    <source>
        <dbReference type="EMBL" id="UQS25368.1"/>
    </source>
</evidence>